<accession>A0A4D4MKT7</accession>
<reference evidence="2 5" key="2">
    <citation type="submission" date="2019-04" db="EMBL/GenBank/DDBJ databases">
        <title>Draft genome sequences of Streptomyces avermitilis NBRC 14893.</title>
        <authorList>
            <person name="Komaki H."/>
            <person name="Tamura T."/>
            <person name="Hosoyama A."/>
        </authorList>
    </citation>
    <scope>NUCLEOTIDE SEQUENCE [LARGE SCALE GENOMIC DNA]</scope>
    <source>
        <strain evidence="2 5">NBRC 14893</strain>
    </source>
</reference>
<feature type="compositionally biased region" description="Basic residues" evidence="1">
    <location>
        <begin position="45"/>
        <end position="59"/>
    </location>
</feature>
<dbReference type="EMBL" id="BJHY01000001">
    <property type="protein sequence ID" value="GDY72396.1"/>
    <property type="molecule type" value="Genomic_DNA"/>
</dbReference>
<evidence type="ECO:0000313" key="3">
    <source>
        <dbReference type="EMBL" id="GDY72396.1"/>
    </source>
</evidence>
<proteinExistence type="predicted"/>
<dbReference type="EMBL" id="BJHX01000001">
    <property type="protein sequence ID" value="GDY67313.1"/>
    <property type="molecule type" value="Genomic_DNA"/>
</dbReference>
<feature type="region of interest" description="Disordered" evidence="1">
    <location>
        <begin position="35"/>
        <end position="94"/>
    </location>
</feature>
<comment type="caution">
    <text evidence="3">The sequence shown here is derived from an EMBL/GenBank/DDBJ whole genome shotgun (WGS) entry which is preliminary data.</text>
</comment>
<evidence type="ECO:0000313" key="2">
    <source>
        <dbReference type="EMBL" id="GDY67313.1"/>
    </source>
</evidence>
<dbReference type="Proteomes" id="UP000302139">
    <property type="component" value="Unassembled WGS sequence"/>
</dbReference>
<evidence type="ECO:0000313" key="4">
    <source>
        <dbReference type="Proteomes" id="UP000299211"/>
    </source>
</evidence>
<dbReference type="AlphaFoldDB" id="A0A4D4MKT7"/>
<evidence type="ECO:0000313" key="5">
    <source>
        <dbReference type="Proteomes" id="UP000302139"/>
    </source>
</evidence>
<feature type="compositionally biased region" description="Polar residues" evidence="1">
    <location>
        <begin position="80"/>
        <end position="94"/>
    </location>
</feature>
<sequence>MTPRRSLPLVRMCAHAGKPTRSAYDGGVPRLAPCSRGFDAPHPTGHARRPRAIRAAHSSRPKEKTGVFKIPVSAADGPKSTRNGPGNMRMAQSP</sequence>
<name>A0A4D4MKT7_STRAX</name>
<organism evidence="3 4">
    <name type="scientific">Streptomyces avermitilis</name>
    <dbReference type="NCBI Taxonomy" id="33903"/>
    <lineage>
        <taxon>Bacteria</taxon>
        <taxon>Bacillati</taxon>
        <taxon>Actinomycetota</taxon>
        <taxon>Actinomycetes</taxon>
        <taxon>Kitasatosporales</taxon>
        <taxon>Streptomycetaceae</taxon>
        <taxon>Streptomyces</taxon>
    </lineage>
</organism>
<gene>
    <name evidence="2" type="ORF">SAV14893_067060</name>
    <name evidence="3" type="ORF">SAV31267_018810</name>
</gene>
<dbReference type="Proteomes" id="UP000299211">
    <property type="component" value="Unassembled WGS sequence"/>
</dbReference>
<reference evidence="3 4" key="1">
    <citation type="submission" date="2019-04" db="EMBL/GenBank/DDBJ databases">
        <title>Draft genome sequences of Streptomyces avermitilis ATCC 31267.</title>
        <authorList>
            <person name="Komaki H."/>
            <person name="Tamura T."/>
            <person name="Hosoyama A."/>
        </authorList>
    </citation>
    <scope>NUCLEOTIDE SEQUENCE [LARGE SCALE GENOMIC DNA]</scope>
    <source>
        <strain evidence="3 4">ATCC 31267</strain>
    </source>
</reference>
<evidence type="ECO:0000256" key="1">
    <source>
        <dbReference type="SAM" id="MobiDB-lite"/>
    </source>
</evidence>
<protein>
    <submittedName>
        <fullName evidence="3">Uncharacterized protein</fullName>
    </submittedName>
</protein>